<dbReference type="Proteomes" id="UP001341281">
    <property type="component" value="Chromosome 07"/>
</dbReference>
<gene>
    <name evidence="2" type="ORF">U9M48_031885</name>
</gene>
<reference evidence="2 3" key="1">
    <citation type="submission" date="2024-02" db="EMBL/GenBank/DDBJ databases">
        <title>High-quality chromosome-scale genome assembly of Pensacola bahiagrass (Paspalum notatum Flugge var. saurae).</title>
        <authorList>
            <person name="Vega J.M."/>
            <person name="Podio M."/>
            <person name="Orjuela J."/>
            <person name="Siena L.A."/>
            <person name="Pessino S.C."/>
            <person name="Combes M.C."/>
            <person name="Mariac C."/>
            <person name="Albertini E."/>
            <person name="Pupilli F."/>
            <person name="Ortiz J.P.A."/>
            <person name="Leblanc O."/>
        </authorList>
    </citation>
    <scope>NUCLEOTIDE SEQUENCE [LARGE SCALE GENOMIC DNA]</scope>
    <source>
        <strain evidence="2">R1</strain>
        <tissue evidence="2">Leaf</tissue>
    </source>
</reference>
<evidence type="ECO:0000313" key="3">
    <source>
        <dbReference type="Proteomes" id="UP001341281"/>
    </source>
</evidence>
<keyword evidence="3" id="KW-1185">Reference proteome</keyword>
<dbReference type="AlphaFoldDB" id="A0AAQ3U405"/>
<feature type="region of interest" description="Disordered" evidence="1">
    <location>
        <begin position="16"/>
        <end position="97"/>
    </location>
</feature>
<name>A0AAQ3U405_PASNO</name>
<sequence length="97" mass="10178">MAGSLLPCAALVFNGDGAGGLRRQSSPSSGAQRSAPAPARPFDGERNGQRSPPLVFPSPAPRVFHLQFPSRKSERVERGRWPAPPHIPSPASALPCG</sequence>
<dbReference type="EMBL" id="CP144751">
    <property type="protein sequence ID" value="WVZ84915.1"/>
    <property type="molecule type" value="Genomic_DNA"/>
</dbReference>
<protein>
    <submittedName>
        <fullName evidence="2">Uncharacterized protein</fullName>
    </submittedName>
</protein>
<proteinExistence type="predicted"/>
<feature type="compositionally biased region" description="Basic and acidic residues" evidence="1">
    <location>
        <begin position="71"/>
        <end position="80"/>
    </location>
</feature>
<feature type="compositionally biased region" description="Polar residues" evidence="1">
    <location>
        <begin position="23"/>
        <end position="32"/>
    </location>
</feature>
<organism evidence="2 3">
    <name type="scientific">Paspalum notatum var. saurae</name>
    <dbReference type="NCBI Taxonomy" id="547442"/>
    <lineage>
        <taxon>Eukaryota</taxon>
        <taxon>Viridiplantae</taxon>
        <taxon>Streptophyta</taxon>
        <taxon>Embryophyta</taxon>
        <taxon>Tracheophyta</taxon>
        <taxon>Spermatophyta</taxon>
        <taxon>Magnoliopsida</taxon>
        <taxon>Liliopsida</taxon>
        <taxon>Poales</taxon>
        <taxon>Poaceae</taxon>
        <taxon>PACMAD clade</taxon>
        <taxon>Panicoideae</taxon>
        <taxon>Andropogonodae</taxon>
        <taxon>Paspaleae</taxon>
        <taxon>Paspalinae</taxon>
        <taxon>Paspalum</taxon>
    </lineage>
</organism>
<evidence type="ECO:0000256" key="1">
    <source>
        <dbReference type="SAM" id="MobiDB-lite"/>
    </source>
</evidence>
<evidence type="ECO:0000313" key="2">
    <source>
        <dbReference type="EMBL" id="WVZ84915.1"/>
    </source>
</evidence>
<accession>A0AAQ3U405</accession>